<dbReference type="KEGG" id="vg:11538027"/>
<dbReference type="OrthoDB" id="14923at10239"/>
<organism evidence="1 2">
    <name type="scientific">Cyanophage 9515-10a</name>
    <dbReference type="NCBI Taxonomy" id="444875"/>
    <lineage>
        <taxon>Viruses</taxon>
        <taxon>Duplodnaviria</taxon>
        <taxon>Heunggongvirae</taxon>
        <taxon>Uroviricota</taxon>
        <taxon>Caudoviricetes</taxon>
        <taxon>Autographivirales</taxon>
        <taxon>Sechaudvirinae</taxon>
        <taxon>Tangaroavirus</taxon>
        <taxon>Tangaroavirus tv951510a</taxon>
    </lineage>
</organism>
<accession>E3SMG1</accession>
<sequence>MAFITNEDMHESKFIKPCTPELALSVGQNLRWEDRREVEQNSGYCAEAVIIQSYYNSAYGSCVYFEVPNGKAAGVAGVTPQNIIWMLCTEASTEYPHTFVREARRWVNSLPNTYVFNHADMRNEAHIKLLKLLGFKFIRYHVRNGVPLIEFIKLCATP</sequence>
<proteinExistence type="predicted"/>
<evidence type="ECO:0000313" key="2">
    <source>
        <dbReference type="Proteomes" id="UP000006529"/>
    </source>
</evidence>
<evidence type="ECO:0000313" key="1">
    <source>
        <dbReference type="EMBL" id="ADP00056.1"/>
    </source>
</evidence>
<gene>
    <name evidence="1" type="ORF">CYOG_00035</name>
</gene>
<dbReference type="GeneID" id="11538027"/>
<reference evidence="1 2" key="1">
    <citation type="submission" date="2009-10" db="EMBL/GenBank/DDBJ databases">
        <title>The Genome Sequence of Cyanophage 9515-10a.</title>
        <authorList>
            <consortium name="The Broad Institute Genome Sequencing Platform"/>
            <person name="Henn M.R."/>
            <person name="Sullivan M.S."/>
            <person name="Osburne M.S."/>
            <person name="Levin J."/>
            <person name="Malboeuf C."/>
            <person name="Casali M."/>
            <person name="Russ C."/>
            <person name="Lennon N."/>
            <person name="Erlich R."/>
            <person name="Young S.K."/>
            <person name="Koehrsen M."/>
            <person name="Yandava C."/>
            <person name="Zeng Q."/>
            <person name="Alvarado L."/>
            <person name="Anderson S."/>
            <person name="Berlin A."/>
            <person name="Borenstein D."/>
            <person name="Chen Z."/>
            <person name="Engels R."/>
            <person name="Freedman E."/>
            <person name="Gellesch M."/>
            <person name="Goldberg J."/>
            <person name="Green L."/>
            <person name="Griggs A."/>
            <person name="Gujja S."/>
            <person name="Heiman D."/>
            <person name="Hepburn T."/>
            <person name="Howarth C."/>
            <person name="Jen D."/>
            <person name="Larson L."/>
            <person name="Lewis B."/>
            <person name="Mehta T."/>
            <person name="Park D."/>
            <person name="Pearson M."/>
            <person name="Roberts A."/>
            <person name="Ryan E."/>
            <person name="Saif S."/>
            <person name="Shea T."/>
            <person name="Shenoy N."/>
            <person name="Sisk P."/>
            <person name="Stolte C."/>
            <person name="Sykes S."/>
            <person name="Walk T."/>
            <person name="White J."/>
            <person name="Yu Q."/>
            <person name="Coleman M.L."/>
            <person name="Huang K.H."/>
            <person name="Weigele P.R."/>
            <person name="DeFrancesco A.S."/>
            <person name="Kern S.E."/>
            <person name="Thompson L.R."/>
            <person name="Fu R."/>
            <person name="Hombeck B."/>
            <person name="Chisholm S.W."/>
            <person name="Haas B."/>
            <person name="Nusbaum C."/>
            <person name="Galagan J."/>
            <person name="Birren B."/>
        </authorList>
    </citation>
    <scope>NUCLEOTIDE SEQUENCE [LARGE SCALE GENOMIC DNA]</scope>
    <source>
        <strain evidence="1">9515-10a</strain>
    </source>
</reference>
<protein>
    <submittedName>
        <fullName evidence="1">Gp42</fullName>
    </submittedName>
</protein>
<keyword evidence="2" id="KW-1185">Reference proteome</keyword>
<dbReference type="RefSeq" id="YP_005087428.1">
    <property type="nucleotide sequence ID" value="NC_016657.1"/>
</dbReference>
<dbReference type="Proteomes" id="UP000006529">
    <property type="component" value="Segment"/>
</dbReference>
<name>E3SMG1_9CAUD</name>
<dbReference type="EMBL" id="GU071100">
    <property type="protein sequence ID" value="ADP00056.1"/>
    <property type="molecule type" value="Genomic_DNA"/>
</dbReference>